<evidence type="ECO:0000313" key="4">
    <source>
        <dbReference type="Proteomes" id="UP000078576"/>
    </source>
</evidence>
<evidence type="ECO:0000313" key="3">
    <source>
        <dbReference type="EMBL" id="KUI62101.1"/>
    </source>
</evidence>
<gene>
    <name evidence="3" type="ORF">VP1G_11380</name>
</gene>
<evidence type="ECO:0000256" key="2">
    <source>
        <dbReference type="SAM" id="Phobius"/>
    </source>
</evidence>
<dbReference type="Proteomes" id="UP000078576">
    <property type="component" value="Unassembled WGS sequence"/>
</dbReference>
<keyword evidence="2" id="KW-0812">Transmembrane</keyword>
<evidence type="ECO:0000256" key="1">
    <source>
        <dbReference type="SAM" id="MobiDB-lite"/>
    </source>
</evidence>
<name>A0A194VE97_CYTMA</name>
<proteinExistence type="predicted"/>
<protein>
    <submittedName>
        <fullName evidence="3">Uncharacterized protein</fullName>
    </submittedName>
</protein>
<dbReference type="AlphaFoldDB" id="A0A194VE97"/>
<keyword evidence="2" id="KW-1133">Transmembrane helix</keyword>
<organism evidence="3 4">
    <name type="scientific">Cytospora mali</name>
    <name type="common">Apple Valsa canker fungus</name>
    <name type="synonym">Valsa mali</name>
    <dbReference type="NCBI Taxonomy" id="578113"/>
    <lineage>
        <taxon>Eukaryota</taxon>
        <taxon>Fungi</taxon>
        <taxon>Dikarya</taxon>
        <taxon>Ascomycota</taxon>
        <taxon>Pezizomycotina</taxon>
        <taxon>Sordariomycetes</taxon>
        <taxon>Sordariomycetidae</taxon>
        <taxon>Diaporthales</taxon>
        <taxon>Cytosporaceae</taxon>
        <taxon>Cytospora</taxon>
    </lineage>
</organism>
<accession>A0A194VE97</accession>
<feature type="transmembrane region" description="Helical" evidence="2">
    <location>
        <begin position="125"/>
        <end position="147"/>
    </location>
</feature>
<keyword evidence="4" id="KW-1185">Reference proteome</keyword>
<sequence length="277" mass="29946">MYRKRHQRPAGLQTPHQRADGGELARDAVRDGRRDARDLLQHARVRVGRGVARAHLPRLHAEGGRLVDGVPLPPVRDRADVLREDGDPLRRLDGRGGVVDLGAVHDLQLEEGVFDRVLVDVLRGWLGVFSLASCGLGLGLGLAAWWWCWWWDGGSTSRSVDRVGAGIAHCGLELAVAYAAVLAHPGRETLDEIDDGVVFVVSLHLEDVSLEVGALSPEGELDELGRRHEDHGVPLRLDAFLLDGLPVPCVLVEPRPDSPPPLDHVLDGAGVGVVLDG</sequence>
<dbReference type="EMBL" id="KN714799">
    <property type="protein sequence ID" value="KUI62101.1"/>
    <property type="molecule type" value="Genomic_DNA"/>
</dbReference>
<feature type="region of interest" description="Disordered" evidence="1">
    <location>
        <begin position="1"/>
        <end position="24"/>
    </location>
</feature>
<keyword evidence="2" id="KW-0472">Membrane</keyword>
<reference evidence="4" key="1">
    <citation type="submission" date="2014-12" db="EMBL/GenBank/DDBJ databases">
        <title>Genome Sequence of Valsa Canker Pathogens Uncovers a Specific Adaption of Colonization on Woody Bark.</title>
        <authorList>
            <person name="Yin Z."/>
            <person name="Liu H."/>
            <person name="Gao X."/>
            <person name="Li Z."/>
            <person name="Song N."/>
            <person name="Ke X."/>
            <person name="Dai Q."/>
            <person name="Wu Y."/>
            <person name="Sun Y."/>
            <person name="Xu J.-R."/>
            <person name="Kang Z.K."/>
            <person name="Wang L."/>
            <person name="Huang L."/>
        </authorList>
    </citation>
    <scope>NUCLEOTIDE SEQUENCE [LARGE SCALE GENOMIC DNA]</scope>
    <source>
        <strain evidence="4">SXYL134</strain>
    </source>
</reference>